<evidence type="ECO:0000256" key="5">
    <source>
        <dbReference type="ARBA" id="ARBA00022723"/>
    </source>
</evidence>
<dbReference type="AlphaFoldDB" id="A0A6N3A909"/>
<dbReference type="PIRSF" id="PIRSF006816">
    <property type="entry name" value="Cyc3_hyd_g"/>
    <property type="match status" value="1"/>
</dbReference>
<dbReference type="SUPFAM" id="SSF63380">
    <property type="entry name" value="Riboflavin synthase domain-like"/>
    <property type="match status" value="1"/>
</dbReference>
<feature type="binding site" evidence="11 12">
    <location>
        <begin position="54"/>
        <end position="57"/>
    </location>
    <ligand>
        <name>FAD</name>
        <dbReference type="ChEBI" id="CHEBI:57692"/>
    </ligand>
</feature>
<comment type="similarity">
    <text evidence="1 11">Belongs to the PyrK family.</text>
</comment>
<dbReference type="InterPro" id="IPR017927">
    <property type="entry name" value="FAD-bd_FR_type"/>
</dbReference>
<feature type="binding site" evidence="11 13">
    <location>
        <position position="288"/>
    </location>
    <ligand>
        <name>[2Fe-2S] cluster</name>
        <dbReference type="ChEBI" id="CHEBI:190135"/>
    </ligand>
</feature>
<keyword evidence="6 11" id="KW-0274">FAD</keyword>
<feature type="binding site" evidence="11 13">
    <location>
        <position position="309"/>
    </location>
    <ligand>
        <name>[2Fe-2S] cluster</name>
        <dbReference type="ChEBI" id="CHEBI:190135"/>
    </ligand>
</feature>
<dbReference type="InterPro" id="IPR017938">
    <property type="entry name" value="Riboflavin_synthase-like_b-brl"/>
</dbReference>
<dbReference type="InterPro" id="IPR050353">
    <property type="entry name" value="PyrK_electron_transfer"/>
</dbReference>
<keyword evidence="8 11" id="KW-0249">Electron transport</keyword>
<dbReference type="PROSITE" id="PS51384">
    <property type="entry name" value="FAD_FR"/>
    <property type="match status" value="1"/>
</dbReference>
<proteinExistence type="inferred from homology"/>
<dbReference type="Pfam" id="PF00970">
    <property type="entry name" value="FAD_binding_6"/>
    <property type="match status" value="1"/>
</dbReference>
<dbReference type="InterPro" id="IPR039261">
    <property type="entry name" value="FNR_nucleotide-bd"/>
</dbReference>
<dbReference type="GO" id="GO:0051537">
    <property type="term" value="F:2 iron, 2 sulfur cluster binding"/>
    <property type="evidence" value="ECO:0007669"/>
    <property type="project" value="UniProtKB-KW"/>
</dbReference>
<comment type="cofactor">
    <cofactor evidence="11 12">
        <name>FAD</name>
        <dbReference type="ChEBI" id="CHEBI:57692"/>
    </cofactor>
    <text evidence="11 12">Binds 1 FAD per subunit.</text>
</comment>
<evidence type="ECO:0000256" key="3">
    <source>
        <dbReference type="ARBA" id="ARBA00022630"/>
    </source>
</evidence>
<name>A0A6N3A909_9FIRM</name>
<reference evidence="15" key="1">
    <citation type="submission" date="2019-11" db="EMBL/GenBank/DDBJ databases">
        <authorList>
            <person name="Feng L."/>
        </authorList>
    </citation>
    <scope>NUCLEOTIDE SEQUENCE</scope>
    <source>
        <strain evidence="15">VrattiLFYP33</strain>
    </source>
</reference>
<dbReference type="Pfam" id="PF10418">
    <property type="entry name" value="DHODB_Fe-S_bind"/>
    <property type="match status" value="1"/>
</dbReference>
<dbReference type="EMBL" id="CACRUX010000022">
    <property type="protein sequence ID" value="VYT86376.1"/>
    <property type="molecule type" value="Genomic_DNA"/>
</dbReference>
<evidence type="ECO:0000256" key="10">
    <source>
        <dbReference type="ARBA" id="ARBA00023014"/>
    </source>
</evidence>
<dbReference type="GO" id="GO:0016491">
    <property type="term" value="F:oxidoreductase activity"/>
    <property type="evidence" value="ECO:0007669"/>
    <property type="project" value="InterPro"/>
</dbReference>
<evidence type="ECO:0000256" key="7">
    <source>
        <dbReference type="ARBA" id="ARBA00022975"/>
    </source>
</evidence>
<gene>
    <name evidence="11 15" type="primary">pyrK</name>
    <name evidence="15" type="ORF">VRLFYP33_00642</name>
</gene>
<comment type="cofactor">
    <cofactor evidence="13">
        <name>[2Fe-2S] cluster</name>
        <dbReference type="ChEBI" id="CHEBI:190135"/>
    </cofactor>
    <text evidence="13">Binds 1 [2Fe-2S] cluster per subunit.</text>
</comment>
<accession>A0A6N3A909</accession>
<protein>
    <recommendedName>
        <fullName evidence="11">Dihydroorotate dehydrogenase B (NAD(+)), electron transfer subunit</fullName>
    </recommendedName>
    <alternativeName>
        <fullName evidence="11">Dihydroorotate oxidase B, electron transfer subunit</fullName>
    </alternativeName>
</protein>
<evidence type="ECO:0000256" key="1">
    <source>
        <dbReference type="ARBA" id="ARBA00006422"/>
    </source>
</evidence>
<dbReference type="Gene3D" id="3.40.50.80">
    <property type="entry name" value="Nucleotide-binding domain of ferredoxin-NADP reductase (FNR) module"/>
    <property type="match status" value="1"/>
</dbReference>
<evidence type="ECO:0000256" key="6">
    <source>
        <dbReference type="ARBA" id="ARBA00022827"/>
    </source>
</evidence>
<comment type="function">
    <text evidence="11">Responsible for channeling the electrons from the oxidation of dihydroorotate from the FMN redox center in the PyrD type B subunit to the ultimate electron acceptor NAD(+).</text>
</comment>
<dbReference type="InterPro" id="IPR008333">
    <property type="entry name" value="Cbr1-like_FAD-bd_dom"/>
</dbReference>
<evidence type="ECO:0000256" key="11">
    <source>
        <dbReference type="HAMAP-Rule" id="MF_01211"/>
    </source>
</evidence>
<keyword evidence="4 11" id="KW-0001">2Fe-2S</keyword>
<feature type="domain" description="FAD-binding FR-type" evidence="14">
    <location>
        <begin position="3"/>
        <end position="103"/>
    </location>
</feature>
<keyword evidence="5 11" id="KW-0479">Metal-binding</keyword>
<sequence>MSGYVEMARVLRNEQIGADVWIMDLYAPKQAAEAEVGQFCNVRVTGGTAPLLRRPISYAGFDKIEGTITLLYRVVGTGTDMMTHLKEGDTLDCLGPLGSRFEMTDNMLLVGGGVGIAPMLCIASKLNEIEDTTRYTNEEDETVIKPVAAKKVTVVLGFRNESETFWADLFKAYDVPVYVTTDDGSVGTKGFPTAIMPELIQSERGEIARQLTPFLHGEAAGEHSVGAEAAATAENVVAAESESSEKVASIGFTSVLTCGPTPMMKGVAKVASEFSVPCQVSLEERMGCGTGGCLGCGCDGRGGKRYKVCKDGPVFAAEEVFFNE</sequence>
<dbReference type="InterPro" id="IPR019480">
    <property type="entry name" value="Dihydroorotate_DH_Fe-S-bd"/>
</dbReference>
<dbReference type="PANTHER" id="PTHR43513:SF3">
    <property type="entry name" value="DIHYDROOROTATE DEHYDROGENASE B (NAD(+)), ELECTRON TRANSFER SUBUNIT-RELATED"/>
    <property type="match status" value="1"/>
</dbReference>
<dbReference type="GO" id="GO:0044205">
    <property type="term" value="P:'de novo' UMP biosynthetic process"/>
    <property type="evidence" value="ECO:0007669"/>
    <property type="project" value="UniProtKB-UniRule"/>
</dbReference>
<comment type="subunit">
    <text evidence="11">Heterotetramer of 2 PyrK and 2 PyrD type B subunits.</text>
</comment>
<dbReference type="HAMAP" id="MF_01211">
    <property type="entry name" value="DHODB_Fe_S_bind"/>
    <property type="match status" value="1"/>
</dbReference>
<evidence type="ECO:0000256" key="9">
    <source>
        <dbReference type="ARBA" id="ARBA00023004"/>
    </source>
</evidence>
<dbReference type="CDD" id="cd06218">
    <property type="entry name" value="DHOD_e_trans"/>
    <property type="match status" value="1"/>
</dbReference>
<dbReference type="RefSeq" id="WP_156704309.1">
    <property type="nucleotide sequence ID" value="NZ_CACRUX010000022.1"/>
</dbReference>
<keyword evidence="10 11" id="KW-0411">Iron-sulfur</keyword>
<evidence type="ECO:0000256" key="8">
    <source>
        <dbReference type="ARBA" id="ARBA00022982"/>
    </source>
</evidence>
<feature type="binding site" evidence="11 13">
    <location>
        <position position="293"/>
    </location>
    <ligand>
        <name>[2Fe-2S] cluster</name>
        <dbReference type="ChEBI" id="CHEBI:190135"/>
    </ligand>
</feature>
<dbReference type="Gene3D" id="2.10.240.10">
    <property type="entry name" value="Dihydroorotate dehydrogenase, electron transfer subunit"/>
    <property type="match status" value="1"/>
</dbReference>
<evidence type="ECO:0000259" key="14">
    <source>
        <dbReference type="PROSITE" id="PS51384"/>
    </source>
</evidence>
<keyword evidence="9 11" id="KW-0408">Iron</keyword>
<dbReference type="GO" id="GO:0046872">
    <property type="term" value="F:metal ion binding"/>
    <property type="evidence" value="ECO:0007669"/>
    <property type="project" value="UniProtKB-KW"/>
</dbReference>
<dbReference type="InterPro" id="IPR023455">
    <property type="entry name" value="Dihydroorotate_DHASE_ETsu"/>
</dbReference>
<dbReference type="SUPFAM" id="SSF52343">
    <property type="entry name" value="Ferredoxin reductase-like, C-terminal NADP-linked domain"/>
    <property type="match status" value="1"/>
</dbReference>
<dbReference type="UniPathway" id="UPA00070">
    <property type="reaction ID" value="UER00945"/>
</dbReference>
<dbReference type="GO" id="GO:0009055">
    <property type="term" value="F:electron transfer activity"/>
    <property type="evidence" value="ECO:0007669"/>
    <property type="project" value="UniProtKB-UniRule"/>
</dbReference>
<evidence type="ECO:0000313" key="15">
    <source>
        <dbReference type="EMBL" id="VYT86376.1"/>
    </source>
</evidence>
<dbReference type="InterPro" id="IPR037117">
    <property type="entry name" value="Dihydroorotate_DH_ele_sf"/>
</dbReference>
<feature type="binding site" evidence="11 12">
    <location>
        <begin position="71"/>
        <end position="73"/>
    </location>
    <ligand>
        <name>FAD</name>
        <dbReference type="ChEBI" id="CHEBI:57692"/>
    </ligand>
</feature>
<evidence type="ECO:0000256" key="13">
    <source>
        <dbReference type="PIRSR" id="PIRSR006816-2"/>
    </source>
</evidence>
<dbReference type="InterPro" id="IPR012165">
    <property type="entry name" value="Cyt_c3_hydrogenase_gsu"/>
</dbReference>
<feature type="binding site" evidence="11 12">
    <location>
        <begin position="78"/>
        <end position="79"/>
    </location>
    <ligand>
        <name>FAD</name>
        <dbReference type="ChEBI" id="CHEBI:57692"/>
    </ligand>
</feature>
<keyword evidence="3 11" id="KW-0285">Flavoprotein</keyword>
<evidence type="ECO:0000256" key="4">
    <source>
        <dbReference type="ARBA" id="ARBA00022714"/>
    </source>
</evidence>
<feature type="binding site" evidence="11 13">
    <location>
        <position position="296"/>
    </location>
    <ligand>
        <name>[2Fe-2S] cluster</name>
        <dbReference type="ChEBI" id="CHEBI:190135"/>
    </ligand>
</feature>
<comment type="cofactor">
    <cofactor evidence="11">
        <name>[2Fe-2S] cluster</name>
        <dbReference type="ChEBI" id="CHEBI:190135"/>
    </cofactor>
    <text evidence="11">Binds 1 [2Fe-2S] cluster per subunit.</text>
</comment>
<comment type="pathway">
    <text evidence="11">Pyrimidine metabolism; UMP biosynthesis via de novo pathway; orotate from (S)-dihydroorotate (NAD(+) route): step 1/1.</text>
</comment>
<evidence type="ECO:0000256" key="2">
    <source>
        <dbReference type="ARBA" id="ARBA00022448"/>
    </source>
</evidence>
<keyword evidence="7 11" id="KW-0665">Pyrimidine biosynthesis</keyword>
<dbReference type="GO" id="GO:0050660">
    <property type="term" value="F:flavin adenine dinucleotide binding"/>
    <property type="evidence" value="ECO:0007669"/>
    <property type="project" value="InterPro"/>
</dbReference>
<dbReference type="PANTHER" id="PTHR43513">
    <property type="entry name" value="DIHYDROOROTATE DEHYDROGENASE B (NAD(+)), ELECTRON TRANSFER SUBUNIT"/>
    <property type="match status" value="1"/>
</dbReference>
<keyword evidence="2 11" id="KW-0813">Transport</keyword>
<organism evidence="15">
    <name type="scientific">Veillonella ratti</name>
    <dbReference type="NCBI Taxonomy" id="103892"/>
    <lineage>
        <taxon>Bacteria</taxon>
        <taxon>Bacillati</taxon>
        <taxon>Bacillota</taxon>
        <taxon>Negativicutes</taxon>
        <taxon>Veillonellales</taxon>
        <taxon>Veillonellaceae</taxon>
        <taxon>Veillonella</taxon>
    </lineage>
</organism>
<evidence type="ECO:0000256" key="12">
    <source>
        <dbReference type="PIRSR" id="PIRSR006816-1"/>
    </source>
</evidence>
<dbReference type="Gene3D" id="2.40.30.10">
    <property type="entry name" value="Translation factors"/>
    <property type="match status" value="1"/>
</dbReference>